<dbReference type="GO" id="GO:0019284">
    <property type="term" value="P:L-methionine salvage from S-adenosylmethionine"/>
    <property type="evidence" value="ECO:0007669"/>
    <property type="project" value="TreeGrafter"/>
</dbReference>
<dbReference type="GO" id="GO:0005829">
    <property type="term" value="C:cytosol"/>
    <property type="evidence" value="ECO:0007669"/>
    <property type="project" value="TreeGrafter"/>
</dbReference>
<comment type="caution">
    <text evidence="2">The sequence shown here is derived from an EMBL/GenBank/DDBJ whole genome shotgun (WGS) entry which is preliminary data.</text>
</comment>
<dbReference type="Pfam" id="PF01048">
    <property type="entry name" value="PNP_UDP_1"/>
    <property type="match status" value="1"/>
</dbReference>
<dbReference type="CDD" id="cd17877">
    <property type="entry name" value="NP_MTAN-like"/>
    <property type="match status" value="1"/>
</dbReference>
<dbReference type="InterPro" id="IPR035994">
    <property type="entry name" value="Nucleoside_phosphorylase_sf"/>
</dbReference>
<reference evidence="2 3" key="1">
    <citation type="submission" date="2017-06" db="EMBL/GenBank/DDBJ databases">
        <title>Novel microbial phyla capable of carbon fixation and sulfur reduction in deep-sea sediments.</title>
        <authorList>
            <person name="Huang J."/>
            <person name="Baker B."/>
            <person name="Wang Y."/>
        </authorList>
    </citation>
    <scope>NUCLEOTIDE SEQUENCE [LARGE SCALE GENOMIC DNA]</scope>
    <source>
        <strain evidence="2">B3_LCP</strain>
    </source>
</reference>
<dbReference type="Gene3D" id="3.40.50.1580">
    <property type="entry name" value="Nucleoside phosphorylase domain"/>
    <property type="match status" value="1"/>
</dbReference>
<dbReference type="GO" id="GO:0008782">
    <property type="term" value="F:adenosylhomocysteine nucleosidase activity"/>
    <property type="evidence" value="ECO:0007669"/>
    <property type="project" value="TreeGrafter"/>
</dbReference>
<accession>A0A532UQT2</accession>
<dbReference type="EMBL" id="NJBN01000013">
    <property type="protein sequence ID" value="TKJ37273.1"/>
    <property type="molecule type" value="Genomic_DNA"/>
</dbReference>
<feature type="domain" description="Nucleoside phosphorylase" evidence="1">
    <location>
        <begin position="31"/>
        <end position="205"/>
    </location>
</feature>
<dbReference type="PANTHER" id="PTHR46832:SF1">
    <property type="entry name" value="5'-METHYLTHIOADENOSINE_S-ADENOSYLHOMOCYSTEINE NUCLEOSIDASE"/>
    <property type="match status" value="1"/>
</dbReference>
<organism evidence="2 3">
    <name type="scientific">candidate division LCP-89 bacterium B3_LCP</name>
    <dbReference type="NCBI Taxonomy" id="2012998"/>
    <lineage>
        <taxon>Bacteria</taxon>
        <taxon>Pseudomonadati</taxon>
        <taxon>Bacteria division LCP-89</taxon>
    </lineage>
</organism>
<evidence type="ECO:0000259" key="1">
    <source>
        <dbReference type="Pfam" id="PF01048"/>
    </source>
</evidence>
<evidence type="ECO:0000313" key="3">
    <source>
        <dbReference type="Proteomes" id="UP000319619"/>
    </source>
</evidence>
<dbReference type="PANTHER" id="PTHR46832">
    <property type="entry name" value="5'-METHYLTHIOADENOSINE/S-ADENOSYLHOMOCYSTEINE NUCLEOSIDASE"/>
    <property type="match status" value="1"/>
</dbReference>
<dbReference type="GO" id="GO:0008930">
    <property type="term" value="F:methylthioadenosine nucleosidase activity"/>
    <property type="evidence" value="ECO:0007669"/>
    <property type="project" value="TreeGrafter"/>
</dbReference>
<dbReference type="SUPFAM" id="SSF53167">
    <property type="entry name" value="Purine and uridine phosphorylases"/>
    <property type="match status" value="1"/>
</dbReference>
<dbReference type="GO" id="GO:0009116">
    <property type="term" value="P:nucleoside metabolic process"/>
    <property type="evidence" value="ECO:0007669"/>
    <property type="project" value="InterPro"/>
</dbReference>
<proteinExistence type="predicted"/>
<sequence length="216" mass="24421">MNIAIAAAHAMEFSTFRRYMGRVRKLPLESWQHYIWENGNNQVILLETGIGPETARGAITALLKTYQIDCIINFGSAGMIDAKLSVGDVYLADEVVSVQNDRLLQTNIQMTEAINAFLTEQEMTFCRGRLLTSPDPVVKKSQRMRLAKQFQVGAVDMETYALAEIANHKRIPFTALKMISDRATAMSRLEFWKNLPHVNRSLGKLMYGFLEFLKAA</sequence>
<protein>
    <recommendedName>
        <fullName evidence="1">Nucleoside phosphorylase domain-containing protein</fullName>
    </recommendedName>
</protein>
<gene>
    <name evidence="2" type="ORF">CEE37_14290</name>
</gene>
<name>A0A532UQT2_UNCL8</name>
<evidence type="ECO:0000313" key="2">
    <source>
        <dbReference type="EMBL" id="TKJ37273.1"/>
    </source>
</evidence>
<dbReference type="InterPro" id="IPR000845">
    <property type="entry name" value="Nucleoside_phosphorylase_d"/>
</dbReference>
<dbReference type="Proteomes" id="UP000319619">
    <property type="component" value="Unassembled WGS sequence"/>
</dbReference>
<dbReference type="AlphaFoldDB" id="A0A532UQT2"/>